<dbReference type="EMBL" id="CP148066">
    <property type="protein sequence ID" value="WXL28380.1"/>
    <property type="molecule type" value="Genomic_DNA"/>
</dbReference>
<organism evidence="8 9">
    <name type="scientific">[Mycoplasma] gypis</name>
    <dbReference type="NCBI Taxonomy" id="92404"/>
    <lineage>
        <taxon>Bacteria</taxon>
        <taxon>Bacillati</taxon>
        <taxon>Mycoplasmatota</taxon>
        <taxon>Mycoplasmoidales</taxon>
        <taxon>Metamycoplasmataceae</taxon>
        <taxon>Metamycoplasma</taxon>
    </lineage>
</organism>
<keyword evidence="4 6" id="KW-1133">Transmembrane helix</keyword>
<keyword evidence="5 6" id="KW-0472">Membrane</keyword>
<evidence type="ECO:0000256" key="3">
    <source>
        <dbReference type="ARBA" id="ARBA00022692"/>
    </source>
</evidence>
<name>A0ABZ2RMV7_9BACT</name>
<evidence type="ECO:0000256" key="6">
    <source>
        <dbReference type="SAM" id="Phobius"/>
    </source>
</evidence>
<dbReference type="PANTHER" id="PTHR36115">
    <property type="entry name" value="PROLINE-RICH ANTIGEN HOMOLOG-RELATED"/>
    <property type="match status" value="1"/>
</dbReference>
<dbReference type="Pfam" id="PF06271">
    <property type="entry name" value="RDD"/>
    <property type="match status" value="1"/>
</dbReference>
<keyword evidence="9" id="KW-1185">Reference proteome</keyword>
<evidence type="ECO:0000313" key="8">
    <source>
        <dbReference type="EMBL" id="WXL28380.1"/>
    </source>
</evidence>
<comment type="subcellular location">
    <subcellularLocation>
        <location evidence="1">Cell membrane</location>
        <topology evidence="1">Multi-pass membrane protein</topology>
    </subcellularLocation>
</comment>
<evidence type="ECO:0000256" key="1">
    <source>
        <dbReference type="ARBA" id="ARBA00004651"/>
    </source>
</evidence>
<evidence type="ECO:0000313" key="9">
    <source>
        <dbReference type="Proteomes" id="UP001460679"/>
    </source>
</evidence>
<dbReference type="PANTHER" id="PTHR36115:SF9">
    <property type="entry name" value="LMO1584 PROTEIN"/>
    <property type="match status" value="1"/>
</dbReference>
<keyword evidence="3 6" id="KW-0812">Transmembrane</keyword>
<evidence type="ECO:0000256" key="4">
    <source>
        <dbReference type="ARBA" id="ARBA00022989"/>
    </source>
</evidence>
<evidence type="ECO:0000256" key="5">
    <source>
        <dbReference type="ARBA" id="ARBA00023136"/>
    </source>
</evidence>
<keyword evidence="2" id="KW-1003">Cell membrane</keyword>
<dbReference type="InterPro" id="IPR010432">
    <property type="entry name" value="RDD"/>
</dbReference>
<gene>
    <name evidence="8" type="ORF">WG616_03385</name>
</gene>
<dbReference type="InterPro" id="IPR051791">
    <property type="entry name" value="Pra-immunoreactive"/>
</dbReference>
<reference evidence="8" key="1">
    <citation type="submission" date="2024-03" db="EMBL/GenBank/DDBJ databases">
        <title>Complete genome sequence of Mycoplasma gypis type strain B1/T1.</title>
        <authorList>
            <person name="Spergser J."/>
        </authorList>
    </citation>
    <scope>NUCLEOTIDE SEQUENCE [LARGE SCALE GENOMIC DNA]</scope>
    <source>
        <strain evidence="8">B1/T1</strain>
    </source>
</reference>
<protein>
    <submittedName>
        <fullName evidence="8">RDD family protein</fullName>
    </submittedName>
</protein>
<sequence length="221" mass="26092">MTKTITTNKKAGFWPRFLATLIDLFIFMVIVFAFSFIVFDNKTKDFKSEGFYYLWLSLIIITDAFIWVLLPILTKGRTLGLLCFRLKIVSKHKKDPLWKTVLKRQLLFAVLWIIVFACWMIFISKDTFVLVLKTNKQNINQLNWIQRIFVTIPLTLSALTAIINWMMIISNAKSSRVGWNDTFSYSYTVYANKFETIVVDEWNKNKLKPVVRKMPNINFKY</sequence>
<feature type="transmembrane region" description="Helical" evidence="6">
    <location>
        <begin position="51"/>
        <end position="70"/>
    </location>
</feature>
<evidence type="ECO:0000259" key="7">
    <source>
        <dbReference type="Pfam" id="PF06271"/>
    </source>
</evidence>
<evidence type="ECO:0000256" key="2">
    <source>
        <dbReference type="ARBA" id="ARBA00022475"/>
    </source>
</evidence>
<dbReference type="RefSeq" id="WP_205499243.1">
    <property type="nucleotide sequence ID" value="NZ_CP148066.1"/>
</dbReference>
<feature type="domain" description="RDD" evidence="7">
    <location>
        <begin position="11"/>
        <end position="125"/>
    </location>
</feature>
<accession>A0ABZ2RMV7</accession>
<dbReference type="Proteomes" id="UP001460679">
    <property type="component" value="Chromosome"/>
</dbReference>
<proteinExistence type="predicted"/>
<feature type="transmembrane region" description="Helical" evidence="6">
    <location>
        <begin position="21"/>
        <end position="39"/>
    </location>
</feature>
<feature type="transmembrane region" description="Helical" evidence="6">
    <location>
        <begin position="144"/>
        <end position="166"/>
    </location>
</feature>
<feature type="transmembrane region" description="Helical" evidence="6">
    <location>
        <begin position="106"/>
        <end position="124"/>
    </location>
</feature>